<dbReference type="Proteomes" id="UP000182814">
    <property type="component" value="Chromosome I"/>
</dbReference>
<evidence type="ECO:0000313" key="7">
    <source>
        <dbReference type="Proteomes" id="UP000182814"/>
    </source>
</evidence>
<evidence type="ECO:0000256" key="4">
    <source>
        <dbReference type="SAM" id="SignalP"/>
    </source>
</evidence>
<organism evidence="6 7">
    <name type="scientific">Pseudomonas lini</name>
    <dbReference type="NCBI Taxonomy" id="163011"/>
    <lineage>
        <taxon>Bacteria</taxon>
        <taxon>Pseudomonadati</taxon>
        <taxon>Pseudomonadota</taxon>
        <taxon>Gammaproteobacteria</taxon>
        <taxon>Pseudomonadales</taxon>
        <taxon>Pseudomonadaceae</taxon>
        <taxon>Pseudomonas</taxon>
    </lineage>
</organism>
<dbReference type="EMBL" id="VZPO01000002">
    <property type="protein sequence ID" value="KAB0507433.1"/>
    <property type="molecule type" value="Genomic_DNA"/>
</dbReference>
<reference evidence="6" key="1">
    <citation type="submission" date="2016-10" db="EMBL/GenBank/DDBJ databases">
        <authorList>
            <person name="de Groot N.N."/>
        </authorList>
    </citation>
    <scope>NUCLEOTIDE SEQUENCE [LARGE SCALE GENOMIC DNA]</scope>
    <source>
        <strain evidence="6">BS3782</strain>
    </source>
</reference>
<reference evidence="7" key="2">
    <citation type="submission" date="2016-10" db="EMBL/GenBank/DDBJ databases">
        <authorList>
            <person name="Varghese N."/>
            <person name="Submissions S."/>
        </authorList>
    </citation>
    <scope>NUCLEOTIDE SEQUENCE [LARGE SCALE GENOMIC DNA]</scope>
    <source>
        <strain evidence="7">BS3782</strain>
    </source>
</reference>
<protein>
    <submittedName>
        <fullName evidence="6">Imipenem/basic amino acid-specific outer membrane pore</fullName>
    </submittedName>
    <submittedName>
        <fullName evidence="5">OprD family porin</fullName>
    </submittedName>
</protein>
<dbReference type="PANTHER" id="PTHR34596:SF2">
    <property type="entry name" value="CHITOPORIN"/>
    <property type="match status" value="1"/>
</dbReference>
<feature type="signal peptide" evidence="4">
    <location>
        <begin position="1"/>
        <end position="23"/>
    </location>
</feature>
<dbReference type="InterPro" id="IPR005318">
    <property type="entry name" value="OM_porin_bac"/>
</dbReference>
<reference evidence="5 8" key="3">
    <citation type="submission" date="2019-09" db="EMBL/GenBank/DDBJ databases">
        <title>Draft genome sequences of 48 bacterial type strains from the CCUG.</title>
        <authorList>
            <person name="Tunovic T."/>
            <person name="Pineiro-Iglesias B."/>
            <person name="Unosson C."/>
            <person name="Inganas E."/>
            <person name="Ohlen M."/>
            <person name="Cardew S."/>
            <person name="Jensie-Markopoulos S."/>
            <person name="Salva-Serra F."/>
            <person name="Jaen-Luchoro D."/>
            <person name="Karlsson R."/>
            <person name="Svensson-Stadler L."/>
            <person name="Chun J."/>
            <person name="Moore E."/>
        </authorList>
    </citation>
    <scope>NUCLEOTIDE SEQUENCE [LARGE SCALE GENOMIC DNA]</scope>
    <source>
        <strain evidence="5 8">CCUG 51522</strain>
    </source>
</reference>
<comment type="similarity">
    <text evidence="1">Belongs to the outer membrane porin (Opr) (TC 1.B.25) family.</text>
</comment>
<evidence type="ECO:0000256" key="3">
    <source>
        <dbReference type="ARBA" id="ARBA00022729"/>
    </source>
</evidence>
<sequence length="446" mass="48727">MNIAKQSALSLAVIAATAQLAIADQQQQAKGFIEDSSLVLLNRNFYMNRDFRHGGSNSQGINGSLPSSERNGYREEWAHGAMLNFASGFTQGTIGFGTDAFAYGGVKLDTGRGRVGNGLLPISNNRTNEADVPDSYGKIGGAVKMRISLTVLKYGEQRPTAPVFATGDNRLLPETATGFQLTSNEFDALSLEGGHFTAFNNRNSTNSDDGLFTTYGGTEADSVDFVGGTYKINENLILKAYTSEAVNVWRQHFGSASYTIPLADKQSLNFGLTAYKTSDQGEARAGKIDTTSWSAKAAYSLGAHKLTLAYQKIDGDEYFDYIGVDSIWLANSVQYSDFNAPNERSVQARYDLNMASYGIPGLSFMARYVKGDQIDGTKADPNGAYANKVGDDQKHWERDLEAKYVIQEGATKDLSFRLRQATHRSTSFDSDIDEVRLIIEYPLSIL</sequence>
<evidence type="ECO:0000313" key="5">
    <source>
        <dbReference type="EMBL" id="KAB0507433.1"/>
    </source>
</evidence>
<proteinExistence type="inferred from homology"/>
<dbReference type="Proteomes" id="UP000434925">
    <property type="component" value="Unassembled WGS sequence"/>
</dbReference>
<name>A0A0J6HNB4_9PSED</name>
<evidence type="ECO:0000313" key="8">
    <source>
        <dbReference type="Proteomes" id="UP000434925"/>
    </source>
</evidence>
<accession>A0A0J6HNB4</accession>
<dbReference type="RefSeq" id="WP_048393158.1">
    <property type="nucleotide sequence ID" value="NZ_JYLB01000001.1"/>
</dbReference>
<evidence type="ECO:0000256" key="2">
    <source>
        <dbReference type="ARBA" id="ARBA00022448"/>
    </source>
</evidence>
<dbReference type="PATRIC" id="fig|163011.3.peg.1454"/>
<gene>
    <name evidence="5" type="ORF">F7R14_06220</name>
    <name evidence="6" type="ORF">SAMN04490191_3963</name>
</gene>
<dbReference type="InterPro" id="IPR023614">
    <property type="entry name" value="Porin_dom_sf"/>
</dbReference>
<dbReference type="GO" id="GO:0015288">
    <property type="term" value="F:porin activity"/>
    <property type="evidence" value="ECO:0007669"/>
    <property type="project" value="TreeGrafter"/>
</dbReference>
<dbReference type="Pfam" id="PF03573">
    <property type="entry name" value="OprD"/>
    <property type="match status" value="1"/>
</dbReference>
<keyword evidence="3 4" id="KW-0732">Signal</keyword>
<dbReference type="AlphaFoldDB" id="A0A0J6HNB4"/>
<dbReference type="PANTHER" id="PTHR34596">
    <property type="entry name" value="CHITOPORIN"/>
    <property type="match status" value="1"/>
</dbReference>
<dbReference type="GO" id="GO:0016020">
    <property type="term" value="C:membrane"/>
    <property type="evidence" value="ECO:0007669"/>
    <property type="project" value="InterPro"/>
</dbReference>
<dbReference type="Gene3D" id="2.40.160.10">
    <property type="entry name" value="Porin"/>
    <property type="match status" value="1"/>
</dbReference>
<feature type="chain" id="PRO_5044544034" evidence="4">
    <location>
        <begin position="24"/>
        <end position="446"/>
    </location>
</feature>
<keyword evidence="2" id="KW-0813">Transport</keyword>
<evidence type="ECO:0000313" key="6">
    <source>
        <dbReference type="EMBL" id="SDT32899.1"/>
    </source>
</evidence>
<evidence type="ECO:0000256" key="1">
    <source>
        <dbReference type="ARBA" id="ARBA00009075"/>
    </source>
</evidence>
<dbReference type="EMBL" id="LT629746">
    <property type="protein sequence ID" value="SDT32899.1"/>
    <property type="molecule type" value="Genomic_DNA"/>
</dbReference>
<keyword evidence="7" id="KW-1185">Reference proteome</keyword>